<evidence type="ECO:0000313" key="3">
    <source>
        <dbReference type="Proteomes" id="UP000078546"/>
    </source>
</evidence>
<feature type="compositionally biased region" description="Basic residues" evidence="1">
    <location>
        <begin position="573"/>
        <end position="588"/>
    </location>
</feature>
<dbReference type="AlphaFoldDB" id="A0A1A8VIX5"/>
<protein>
    <submittedName>
        <fullName evidence="2">Uncharacterized protein</fullName>
    </submittedName>
</protein>
<name>A0A1A8VIX5_PLAOA</name>
<feature type="compositionally biased region" description="Basic and acidic residues" evidence="1">
    <location>
        <begin position="467"/>
        <end position="478"/>
    </location>
</feature>
<feature type="compositionally biased region" description="Basic and acidic residues" evidence="1">
    <location>
        <begin position="600"/>
        <end position="611"/>
    </location>
</feature>
<evidence type="ECO:0000313" key="2">
    <source>
        <dbReference type="EMBL" id="SBS80418.1"/>
    </source>
</evidence>
<sequence length="728" mass="83812">MDSYIQRSTLKIEDLNMIEFDEIFEFMKEVEMTCENFNERKEGKEKIILFIYELKTYINDISDSLREKLNQPNEEIEFHILKKIINKKEKLENAIAEKEWYSLMKTTGEGVPNNISHDNVLHCIHGTQCVKCARSDTTKDEYPSINGKWYTESDETNYRKRSHACDKKGEYWGYKTEDGSSNSGVHFVDDLPQGDNVKGPTLIENSVKDYAEKNDHEGNKKWGMDSAPCNLQVESGEETSREKKINLAENIELLKDDVIKEWSEQIDEYDNLIYEFTFAYKKEGIRKKIEKRKSLNSFDGDIDEELCLLAQEMKENVLTYRQIITDDNKALEESANKQLHNIDSLTDTCGAWEREGGGGGGYSWRYVVMRDDILTVEYKLMLCLKETPPCKGSYNARELQLSLQRLPKMEAENCRGEHLGEICSEKEYIEDAKPENAIVGGSNRKSDDLKEDKQESELVKRSNSNSDDFKEAKQESKLVKRSSSSSDDLKECNPKSYDLKDIRSESEHVEGSNSKSNDLKNDKKKKSKDPLIRSKKCDDGDCRKMRINLDSAKSKGIEKKTKKEITKGVNKSEKRKKKKKKIKNRNKNGKGGGQSKLAKNNKDSHNGHNGDDNDNSDNSTDLEEETYNDDNLFMDSKLRKKKGSNRNSNSGAKKAGGEPRKEGKKKFKKIMCAVQQLELSAYNDNFEKQLYSYATIGLNKYKTFLKNYQSTQHKIIKEKTKKSKKLYV</sequence>
<proteinExistence type="predicted"/>
<gene>
    <name evidence="2" type="ORF">POVCU1_000840</name>
</gene>
<dbReference type="EMBL" id="FLQV01000022">
    <property type="protein sequence ID" value="SBS80418.1"/>
    <property type="molecule type" value="Genomic_DNA"/>
</dbReference>
<accession>A0A1A8VIX5</accession>
<feature type="compositionally biased region" description="Basic and acidic residues" evidence="1">
    <location>
        <begin position="487"/>
        <end position="510"/>
    </location>
</feature>
<feature type="compositionally biased region" description="Basic and acidic residues" evidence="1">
    <location>
        <begin position="528"/>
        <end position="544"/>
    </location>
</feature>
<feature type="compositionally biased region" description="Basic and acidic residues" evidence="1">
    <location>
        <begin position="444"/>
        <end position="460"/>
    </location>
</feature>
<organism evidence="2 3">
    <name type="scientific">Plasmodium ovale curtisi</name>
    <dbReference type="NCBI Taxonomy" id="864141"/>
    <lineage>
        <taxon>Eukaryota</taxon>
        <taxon>Sar</taxon>
        <taxon>Alveolata</taxon>
        <taxon>Apicomplexa</taxon>
        <taxon>Aconoidasida</taxon>
        <taxon>Haemosporida</taxon>
        <taxon>Plasmodiidae</taxon>
        <taxon>Plasmodium</taxon>
        <taxon>Plasmodium (Plasmodium)</taxon>
    </lineage>
</organism>
<feature type="compositionally biased region" description="Acidic residues" evidence="1">
    <location>
        <begin position="612"/>
        <end position="628"/>
    </location>
</feature>
<feature type="compositionally biased region" description="Basic and acidic residues" evidence="1">
    <location>
        <begin position="552"/>
        <end position="572"/>
    </location>
</feature>
<evidence type="ECO:0000256" key="1">
    <source>
        <dbReference type="SAM" id="MobiDB-lite"/>
    </source>
</evidence>
<feature type="region of interest" description="Disordered" evidence="1">
    <location>
        <begin position="434"/>
        <end position="665"/>
    </location>
</feature>
<reference evidence="3" key="1">
    <citation type="submission" date="2016-05" db="EMBL/GenBank/DDBJ databases">
        <authorList>
            <person name="Naeem Raeece"/>
        </authorList>
    </citation>
    <scope>NUCLEOTIDE SEQUENCE [LARGE SCALE GENOMIC DNA]</scope>
</reference>
<dbReference type="Proteomes" id="UP000078546">
    <property type="component" value="Unassembled WGS sequence"/>
</dbReference>